<protein>
    <submittedName>
        <fullName evidence="1">Uncharacterized protein</fullName>
    </submittedName>
</protein>
<proteinExistence type="predicted"/>
<dbReference type="AlphaFoldDB" id="A0A0A9E6Z3"/>
<name>A0A0A9E6Z3_ARUDO</name>
<accession>A0A0A9E6Z3</accession>
<sequence>MLLDLVQCHRGIHDFLRTSGVK</sequence>
<reference evidence="1" key="2">
    <citation type="journal article" date="2015" name="Data Brief">
        <title>Shoot transcriptome of the giant reed, Arundo donax.</title>
        <authorList>
            <person name="Barrero R.A."/>
            <person name="Guerrero F.D."/>
            <person name="Moolhuijzen P."/>
            <person name="Goolsby J.A."/>
            <person name="Tidwell J."/>
            <person name="Bellgard S.E."/>
            <person name="Bellgard M.I."/>
        </authorList>
    </citation>
    <scope>NUCLEOTIDE SEQUENCE</scope>
    <source>
        <tissue evidence="1">Shoot tissue taken approximately 20 cm above the soil surface</tissue>
    </source>
</reference>
<organism evidence="1">
    <name type="scientific">Arundo donax</name>
    <name type="common">Giant reed</name>
    <name type="synonym">Donax arundinaceus</name>
    <dbReference type="NCBI Taxonomy" id="35708"/>
    <lineage>
        <taxon>Eukaryota</taxon>
        <taxon>Viridiplantae</taxon>
        <taxon>Streptophyta</taxon>
        <taxon>Embryophyta</taxon>
        <taxon>Tracheophyta</taxon>
        <taxon>Spermatophyta</taxon>
        <taxon>Magnoliopsida</taxon>
        <taxon>Liliopsida</taxon>
        <taxon>Poales</taxon>
        <taxon>Poaceae</taxon>
        <taxon>PACMAD clade</taxon>
        <taxon>Arundinoideae</taxon>
        <taxon>Arundineae</taxon>
        <taxon>Arundo</taxon>
    </lineage>
</organism>
<dbReference type="EMBL" id="GBRH01206148">
    <property type="protein sequence ID" value="JAD91747.1"/>
    <property type="molecule type" value="Transcribed_RNA"/>
</dbReference>
<reference evidence="1" key="1">
    <citation type="submission" date="2014-09" db="EMBL/GenBank/DDBJ databases">
        <authorList>
            <person name="Magalhaes I.L.F."/>
            <person name="Oliveira U."/>
            <person name="Santos F.R."/>
            <person name="Vidigal T.H.D.A."/>
            <person name="Brescovit A.D."/>
            <person name="Santos A.J."/>
        </authorList>
    </citation>
    <scope>NUCLEOTIDE SEQUENCE</scope>
    <source>
        <tissue evidence="1">Shoot tissue taken approximately 20 cm above the soil surface</tissue>
    </source>
</reference>
<evidence type="ECO:0000313" key="1">
    <source>
        <dbReference type="EMBL" id="JAD91747.1"/>
    </source>
</evidence>